<keyword evidence="10 14" id="KW-0119">Carbohydrate metabolism</keyword>
<dbReference type="UniPathway" id="UPA00163"/>
<dbReference type="Proteomes" id="UP000037069">
    <property type="component" value="Unassembled WGS sequence"/>
</dbReference>
<keyword evidence="18" id="KW-0808">Transferase</keyword>
<dbReference type="InterPro" id="IPR011613">
    <property type="entry name" value="GH15-like"/>
</dbReference>
<accession>A0A0L0CJF6</accession>
<evidence type="ECO:0000256" key="7">
    <source>
        <dbReference type="ARBA" id="ARBA00022600"/>
    </source>
</evidence>
<dbReference type="SUPFAM" id="SSF48208">
    <property type="entry name" value="Six-hairpin glycosidases"/>
    <property type="match status" value="1"/>
</dbReference>
<keyword evidence="6" id="KW-0597">Phosphoprotein</keyword>
<evidence type="ECO:0000256" key="13">
    <source>
        <dbReference type="PIRSR" id="PIRSR608734-50"/>
    </source>
</evidence>
<comment type="subcellular location">
    <subcellularLocation>
        <location evidence="2 14">Cell membrane</location>
        <topology evidence="2 14">Lipid-anchor</topology>
        <orientation evidence="2 14">Cytoplasmic side</orientation>
    </subcellularLocation>
</comment>
<dbReference type="PANTHER" id="PTHR10749">
    <property type="entry name" value="PHOSPHORYLASE B KINASE REGULATORY SUBUNIT"/>
    <property type="match status" value="1"/>
</dbReference>
<feature type="region of interest" description="Disordered" evidence="15">
    <location>
        <begin position="411"/>
        <end position="455"/>
    </location>
</feature>
<organism evidence="18 19">
    <name type="scientific">Lucilia cuprina</name>
    <name type="common">Green bottle fly</name>
    <name type="synonym">Australian sheep blowfly</name>
    <dbReference type="NCBI Taxonomy" id="7375"/>
    <lineage>
        <taxon>Eukaryota</taxon>
        <taxon>Metazoa</taxon>
        <taxon>Ecdysozoa</taxon>
        <taxon>Arthropoda</taxon>
        <taxon>Hexapoda</taxon>
        <taxon>Insecta</taxon>
        <taxon>Pterygota</taxon>
        <taxon>Neoptera</taxon>
        <taxon>Endopterygota</taxon>
        <taxon>Diptera</taxon>
        <taxon>Brachycera</taxon>
        <taxon>Muscomorpha</taxon>
        <taxon>Oestroidea</taxon>
        <taxon>Calliphoridae</taxon>
        <taxon>Luciliinae</taxon>
        <taxon>Lucilia</taxon>
    </lineage>
</organism>
<evidence type="ECO:0000256" key="11">
    <source>
        <dbReference type="ARBA" id="ARBA00023288"/>
    </source>
</evidence>
<evidence type="ECO:0000256" key="4">
    <source>
        <dbReference type="ARBA" id="ARBA00007128"/>
    </source>
</evidence>
<evidence type="ECO:0000259" key="16">
    <source>
        <dbReference type="Pfam" id="PF00723"/>
    </source>
</evidence>
<dbReference type="EMBL" id="JRES01000302">
    <property type="protein sequence ID" value="KNC32543.1"/>
    <property type="molecule type" value="Genomic_DNA"/>
</dbReference>
<keyword evidence="8 14" id="KW-0112">Calmodulin-binding</keyword>
<sequence>MRIPDDVICKVCQGVFCCAECRHKHEIKNHAIIIRKPIENPTANEGGSAAVNDTATDYETIYLFCPICEKRPLPLQPELHNEILEHIELNHLPLRCQKCFKIYNKVDDLKEFSKCIHPSAVCQESINSNQTCYTDEASKVTVTKSTMPHCIASQNSPMRRHDFNESHLTPISVINMRWKAKSKLTHEEFISDSVSSIKNISSISNSSIRRSMGVASAVKGKVIRCSSTPVHLEMVFAKPKEQTFNATGGGHMSSIQYNSSLESDSPAFPQPSSQAVEPMNRYMKVAGSRPRMSAVTPLRQVMSKSIQKAFAEHGLPASTALRGSNAFHRKKMFDNTSSPEVNDEQSPQPPALDLRLSPAVRRRQTESEESLEQQTTYNQPKQRNDLPNLRRKILLSAQKLTTESIVITRTEHLSSVSSSTSAASSNGSMNSVKPYASSTNSSYQSAAGTSNSTGGSVFKSCSSVEIITATTEQIQQLQSFDAGNVRHTALPPLTPITRIPGAVIHKKIIKFETPKIESRDSVESQNSPNDVFFTPNSSPAHKYNENESAEIKQRKLMVKQNLSGRFSPLRRPSIKECAHSTAFSRIENITHDFDDDDVDCVDVEDDEVFLPEEPEKLLQKSECEVKKSSEPQQSSGLWSLMTSVMRLPSRKGSNTKDSPKNDSCVLVDANSNSIIKRCASIAGILYNFIPFYFHFVLRIEKQQKMRSRSNSGVRLDYYQRIVHRLIMSHQEPVTGLFPASNINSHAWIRDNVYCILAVWGLSMAYKKIADQDEDRAKCYELEQSCVKLMRGLLMAMMNQKDKVEKFKITQNPLDSLHAKYSSKNGQPVVGDAEWGHLQIDAVSLYLLILAQMTASGLQIVFSLDEVSFIQNLVFYIESAYCIPDYGIWERGDKTNHGEPELNASSIGMAKAALEAMNELDLFGARGGPASVIHVLADEAHKCQAVLQSMLPRESNSKELDSGLLCVIGFPAFAVDDPQLIRNTKDAILHRLQGKYGCKRFLRDGYRTPKEDPTRLYYERWELRMFENIECEWPLFYCYLILFHAFQSDKLAVKEYADRLEQIMVRGDDGILLIPESYAVTHDTVPQEYQMPGSQPREVGFLAVGELDPLNRRLGAQKKPDVVVQVVIIAEDNEIRDKLAEYDLHVQTIAEVAPIEVQPARVLSHLYTYLGRNRKLGLTGRKSRDVGILSTSKLYSLKDRIFAFTPQFVDLSRFYIASDNELMIDILKGEINFLKSAWDLLGRPLVTLVLKKIHLGLLLVMHIDYEEYYTTRDPDLLASNFTTNLAFLTNNWRHMLGRPTITLMATHYMLDQDRIPLAMIQTMRKLKSGYINGTRVMLGNLKDFLNTSAITDLSFLGSTEDGYPDRLHPDVQTYLDEHLLRSFSHRNTMNLRGGQLRPRHLRRRMSCKGAIKKTRSINVDSDNLGMEGPTPLTERRLSSIVPPPWLQANQQTPLNSFTITPEGSSTNTNQNRSEVLIRENIYPIDINHSRSAIEKRSEFARQQEINNVPKILVQRHRTDTNFADTEVEELIAMLRETENLEEQGDILQYLVDTQGLDFNTAGLGLKQKSSSSSSSSSVIDPTLVEESTYDELAFKSTASKPPLPPSALLVVPHDEPASFNNTNNVNVINSSHSEGMLEEGRVVTVRDLLKGLYEKACQQKLWGLVRHTAGMLGKRVEDLAKAVTDLLVRQKQVTVGMPPNNEFTITAPLPEADLRQLIHDAYGDDESTAMLTQELMVYLAMFIRTEPQLFHEMLRLRVGLIIQVMAKELSRTLNCDGEAASEHLLNLSPFEMKNLLYHILSGKEFAVSSVARGNLSIVSCKSSRVSKKSQIGLGDPEGEDALIASIDDRQGQWLRRRRLDGALNRVPRDFYSRVWSVLEKCQGLAIEGRILQQSLTQEMTPGELKFALEVETALNQIPQPEYRQLVVEALMVLTLVTEHNMVPNLGGIIYVEHLVHKANQLFLEDQRKVQGDATLCCAKSKDGKEQHQAASGMLLCGGAAYICQHLYDSAPSGSYGTMTYMARAVALVLDCLPKHGEMECAIS</sequence>
<evidence type="ECO:0000256" key="6">
    <source>
        <dbReference type="ARBA" id="ARBA00022553"/>
    </source>
</evidence>
<comment type="function">
    <text evidence="1">Phosphorylase b kinase catalyzes the phosphorylation of serine in certain substrates, including troponin I. The alpha chain may bind calmodulin.</text>
</comment>
<feature type="region of interest" description="Disordered" evidence="15">
    <location>
        <begin position="334"/>
        <end position="385"/>
    </location>
</feature>
<evidence type="ECO:0000259" key="17">
    <source>
        <dbReference type="Pfam" id="PF19292"/>
    </source>
</evidence>
<comment type="pathway">
    <text evidence="3 14">Glycan biosynthesis; glycogen metabolism.</text>
</comment>
<feature type="region of interest" description="Disordered" evidence="15">
    <location>
        <begin position="519"/>
        <end position="542"/>
    </location>
</feature>
<feature type="lipid moiety-binding region" description="S-farnesyl cysteine" evidence="13">
    <location>
        <position position="2039"/>
    </location>
</feature>
<evidence type="ECO:0000313" key="19">
    <source>
        <dbReference type="Proteomes" id="UP000037069"/>
    </source>
</evidence>
<dbReference type="Pfam" id="PF19292">
    <property type="entry name" value="KPBB_C"/>
    <property type="match status" value="1"/>
</dbReference>
<dbReference type="GO" id="GO:0005964">
    <property type="term" value="C:phosphorylase kinase complex"/>
    <property type="evidence" value="ECO:0007669"/>
    <property type="project" value="TreeGrafter"/>
</dbReference>
<keyword evidence="19" id="KW-1185">Reference proteome</keyword>
<evidence type="ECO:0000256" key="5">
    <source>
        <dbReference type="ARBA" id="ARBA00022475"/>
    </source>
</evidence>
<keyword evidence="7 14" id="KW-0321">Glycogen metabolism</keyword>
<comment type="similarity">
    <text evidence="4 14">Belongs to the phosphorylase b kinase regulatory chain family.</text>
</comment>
<dbReference type="InterPro" id="IPR008734">
    <property type="entry name" value="PHK_A/B_su"/>
</dbReference>
<dbReference type="InterPro" id="IPR045583">
    <property type="entry name" value="KPBA/B_C"/>
</dbReference>
<dbReference type="GO" id="GO:0005516">
    <property type="term" value="F:calmodulin binding"/>
    <property type="evidence" value="ECO:0007669"/>
    <property type="project" value="UniProtKB-KW"/>
</dbReference>
<dbReference type="PANTHER" id="PTHR10749:SF7">
    <property type="entry name" value="PHOSPHORYLASE B KINASE REGULATORY SUBUNIT ALPHA-RELATED"/>
    <property type="match status" value="1"/>
</dbReference>
<keyword evidence="11 13" id="KW-0449">Lipoprotein</keyword>
<evidence type="ECO:0000256" key="10">
    <source>
        <dbReference type="ARBA" id="ARBA00023277"/>
    </source>
</evidence>
<dbReference type="InterPro" id="IPR012341">
    <property type="entry name" value="6hp_glycosidase-like_sf"/>
</dbReference>
<keyword evidence="12 13" id="KW-0636">Prenylation</keyword>
<dbReference type="OrthoDB" id="8122210at2759"/>
<dbReference type="Pfam" id="PF00723">
    <property type="entry name" value="Glyco_hydro_15"/>
    <property type="match status" value="1"/>
</dbReference>
<comment type="PTM">
    <text evidence="13">Although the final Cys may be farnesylated, the terminal tripeptide is probably not removed, and the C-terminus is not methylated.</text>
</comment>
<dbReference type="GO" id="GO:0016301">
    <property type="term" value="F:kinase activity"/>
    <property type="evidence" value="ECO:0007669"/>
    <property type="project" value="UniProtKB-KW"/>
</dbReference>
<keyword evidence="18" id="KW-0418">Kinase</keyword>
<evidence type="ECO:0000256" key="1">
    <source>
        <dbReference type="ARBA" id="ARBA00002837"/>
    </source>
</evidence>
<feature type="domain" description="Phosphorylase b kinase regulatory subunit alpha/beta C-terminal" evidence="17">
    <location>
        <begin position="1772"/>
        <end position="1966"/>
    </location>
</feature>
<protein>
    <recommendedName>
        <fullName evidence="14">Phosphorylase b kinase regulatory subunit</fullName>
    </recommendedName>
</protein>
<evidence type="ECO:0000256" key="3">
    <source>
        <dbReference type="ARBA" id="ARBA00005131"/>
    </source>
</evidence>
<evidence type="ECO:0000256" key="15">
    <source>
        <dbReference type="SAM" id="MobiDB-lite"/>
    </source>
</evidence>
<reference evidence="18 19" key="1">
    <citation type="journal article" date="2015" name="Nat. Commun.">
        <title>Lucilia cuprina genome unlocks parasitic fly biology to underpin future interventions.</title>
        <authorList>
            <person name="Anstead C.A."/>
            <person name="Korhonen P.K."/>
            <person name="Young N.D."/>
            <person name="Hall R.S."/>
            <person name="Jex A.R."/>
            <person name="Murali S.C."/>
            <person name="Hughes D.S."/>
            <person name="Lee S.F."/>
            <person name="Perry T."/>
            <person name="Stroehlein A.J."/>
            <person name="Ansell B.R."/>
            <person name="Breugelmans B."/>
            <person name="Hofmann A."/>
            <person name="Qu J."/>
            <person name="Dugan S."/>
            <person name="Lee S.L."/>
            <person name="Chao H."/>
            <person name="Dinh H."/>
            <person name="Han Y."/>
            <person name="Doddapaneni H.V."/>
            <person name="Worley K.C."/>
            <person name="Muzny D.M."/>
            <person name="Ioannidis P."/>
            <person name="Waterhouse R.M."/>
            <person name="Zdobnov E.M."/>
            <person name="James P.J."/>
            <person name="Bagnall N.H."/>
            <person name="Kotze A.C."/>
            <person name="Gibbs R.A."/>
            <person name="Richards S."/>
            <person name="Batterham P."/>
            <person name="Gasser R.B."/>
        </authorList>
    </citation>
    <scope>NUCLEOTIDE SEQUENCE [LARGE SCALE GENOMIC DNA]</scope>
    <source>
        <strain evidence="18 19">LS</strain>
        <tissue evidence="18">Full body</tissue>
    </source>
</reference>
<feature type="compositionally biased region" description="Low complexity" evidence="15">
    <location>
        <begin position="414"/>
        <end position="432"/>
    </location>
</feature>
<evidence type="ECO:0000256" key="2">
    <source>
        <dbReference type="ARBA" id="ARBA00004342"/>
    </source>
</evidence>
<keyword evidence="5 14" id="KW-1003">Cell membrane</keyword>
<dbReference type="Gene3D" id="1.50.10.10">
    <property type="match status" value="1"/>
</dbReference>
<feature type="compositionally biased region" description="Polar residues" evidence="15">
    <location>
        <begin position="523"/>
        <end position="539"/>
    </location>
</feature>
<proteinExistence type="inferred from homology"/>
<dbReference type="GO" id="GO:0005977">
    <property type="term" value="P:glycogen metabolic process"/>
    <property type="evidence" value="ECO:0007669"/>
    <property type="project" value="UniProtKB-UniPathway"/>
</dbReference>
<evidence type="ECO:0000256" key="8">
    <source>
        <dbReference type="ARBA" id="ARBA00022860"/>
    </source>
</evidence>
<evidence type="ECO:0000256" key="9">
    <source>
        <dbReference type="ARBA" id="ARBA00023136"/>
    </source>
</evidence>
<comment type="caution">
    <text evidence="18">The sequence shown here is derived from an EMBL/GenBank/DDBJ whole genome shotgun (WGS) entry which is preliminary data.</text>
</comment>
<evidence type="ECO:0000256" key="12">
    <source>
        <dbReference type="ARBA" id="ARBA00023289"/>
    </source>
</evidence>
<feature type="compositionally biased region" description="Polar residues" evidence="15">
    <location>
        <begin position="334"/>
        <end position="346"/>
    </location>
</feature>
<feature type="compositionally biased region" description="Low complexity" evidence="15">
    <location>
        <begin position="445"/>
        <end position="455"/>
    </location>
</feature>
<gene>
    <name evidence="18" type="ORF">FF38_03089</name>
</gene>
<dbReference type="InterPro" id="IPR008928">
    <property type="entry name" value="6-hairpin_glycosidase_sf"/>
</dbReference>
<dbReference type="STRING" id="7375.A0A0L0CJF6"/>
<evidence type="ECO:0000313" key="18">
    <source>
        <dbReference type="EMBL" id="KNC32543.1"/>
    </source>
</evidence>
<feature type="domain" description="GH15-like" evidence="16">
    <location>
        <begin position="712"/>
        <end position="1758"/>
    </location>
</feature>
<name>A0A0L0CJF6_LUCCU</name>
<dbReference type="GO" id="GO:0005886">
    <property type="term" value="C:plasma membrane"/>
    <property type="evidence" value="ECO:0007669"/>
    <property type="project" value="UniProtKB-SubCell"/>
</dbReference>
<keyword evidence="9 14" id="KW-0472">Membrane</keyword>
<evidence type="ECO:0000256" key="14">
    <source>
        <dbReference type="RuleBase" id="RU364123"/>
    </source>
</evidence>
<dbReference type="FunFam" id="1.50.10.10:FF:000004">
    <property type="entry name" value="Phosphorylase b kinase regulatory subunit"/>
    <property type="match status" value="1"/>
</dbReference>